<dbReference type="SUPFAM" id="SSF56059">
    <property type="entry name" value="Glutathione synthetase ATP-binding domain-like"/>
    <property type="match status" value="1"/>
</dbReference>
<evidence type="ECO:0000313" key="2">
    <source>
        <dbReference type="Proteomes" id="UP000243416"/>
    </source>
</evidence>
<sequence length="405" mass="44461">MSQPSQPLLGNAALMRRALAGDDLRPLGQQLLARAAADPQDANALMDMATLLQLTGNRDLALSMQRQALEITPLYHLPALREDARAPLRLLAFMTPGDLMSNTPLDCLLEDSDVALDMLYMGDGLAPPEELPDHDLLFIAIGPSARHTALLAELAGITRDWPRPVINAPERIICTTRDQAGRYLRGAPGIVMPATRRIERGMLAQIGSGELALRDVLEDGRFPLIARPLDTHAGQGMTKIDGAADIAAFLAGAAEEEFHVSSFIDYRNDDGLYRKYRVVLIEGRPYACHMGISAHWMIHYLNAGMAESAAKRAEEAHFMAEFDADFARRHAAALAVIHERMPLDYLVIDCAEAPDGGGLLIFEVDTSAVVHAMDPPTVFPYKQPPMRKVFQAFRAMLEAARQRNL</sequence>
<dbReference type="EMBL" id="LFZK01000001">
    <property type="protein sequence ID" value="KYC29298.1"/>
    <property type="molecule type" value="Genomic_DNA"/>
</dbReference>
<comment type="caution">
    <text evidence="1">The sequence shown here is derived from an EMBL/GenBank/DDBJ whole genome shotgun (WGS) entry which is preliminary data.</text>
</comment>
<accession>A0A656Z904</accession>
<proteinExistence type="predicted"/>
<protein>
    <submittedName>
        <fullName evidence="1">Glutathione synthase</fullName>
    </submittedName>
</protein>
<dbReference type="AlphaFoldDB" id="A0A656Z904"/>
<reference evidence="1 2" key="1">
    <citation type="journal article" date="2016" name="ISME J.">
        <title>Integrated multi-omics analyses reveal the biochemical mechanisms and phylogenetic relevance of anaerobic androgen biodegradation in the environment.</title>
        <authorList>
            <person name="Yang F.C."/>
            <person name="Chen Y.L."/>
            <person name="Tang S.L."/>
            <person name="Yu C.P."/>
            <person name="Wang P.H."/>
            <person name="Ismail W."/>
            <person name="Wang C.H."/>
            <person name="Ding J.Y."/>
            <person name="Yang C.Y."/>
            <person name="Yang C.Y."/>
            <person name="Chiang Y.R."/>
        </authorList>
    </citation>
    <scope>NUCLEOTIDE SEQUENCE [LARGE SCALE GENOMIC DNA]</scope>
    <source>
        <strain evidence="1 2">DSM 13999</strain>
    </source>
</reference>
<keyword evidence="2" id="KW-1185">Reference proteome</keyword>
<gene>
    <name evidence="1" type="ORF">ACY05_01820</name>
</gene>
<dbReference type="OrthoDB" id="5297883at2"/>
<dbReference type="Proteomes" id="UP000243416">
    <property type="component" value="Unassembled WGS sequence"/>
</dbReference>
<organism evidence="1 2">
    <name type="scientific">Sterolibacterium denitrificans</name>
    <dbReference type="NCBI Taxonomy" id="157592"/>
    <lineage>
        <taxon>Bacteria</taxon>
        <taxon>Pseudomonadati</taxon>
        <taxon>Pseudomonadota</taxon>
        <taxon>Betaproteobacteria</taxon>
        <taxon>Nitrosomonadales</taxon>
        <taxon>Sterolibacteriaceae</taxon>
        <taxon>Sterolibacterium</taxon>
    </lineage>
</organism>
<dbReference type="RefSeq" id="WP_067169987.1">
    <property type="nucleotide sequence ID" value="NZ_LFZK01000001.1"/>
</dbReference>
<evidence type="ECO:0000313" key="1">
    <source>
        <dbReference type="EMBL" id="KYC29298.1"/>
    </source>
</evidence>
<name>A0A656Z904_9PROT</name>